<evidence type="ECO:0000256" key="1">
    <source>
        <dbReference type="ARBA" id="ARBA00022679"/>
    </source>
</evidence>
<keyword evidence="4" id="KW-0689">Ribosomal protein</keyword>
<dbReference type="Gene3D" id="3.40.630.30">
    <property type="match status" value="1"/>
</dbReference>
<dbReference type="Pfam" id="PF00583">
    <property type="entry name" value="Acetyltransf_1"/>
    <property type="match status" value="1"/>
</dbReference>
<evidence type="ECO:0000256" key="2">
    <source>
        <dbReference type="ARBA" id="ARBA00023315"/>
    </source>
</evidence>
<dbReference type="PROSITE" id="PS51186">
    <property type="entry name" value="GNAT"/>
    <property type="match status" value="1"/>
</dbReference>
<dbReference type="InterPro" id="IPR000182">
    <property type="entry name" value="GNAT_dom"/>
</dbReference>
<keyword evidence="5" id="KW-1185">Reference proteome</keyword>
<dbReference type="CDD" id="cd04301">
    <property type="entry name" value="NAT_SF"/>
    <property type="match status" value="1"/>
</dbReference>
<name>A0A2W7MEE0_9BACI</name>
<dbReference type="OrthoDB" id="794462at2"/>
<gene>
    <name evidence="4" type="ORF">C7437_10554</name>
</gene>
<keyword evidence="4" id="KW-0687">Ribonucleoprotein</keyword>
<keyword evidence="1" id="KW-0808">Transferase</keyword>
<organism evidence="4 5">
    <name type="scientific">Psychrobacillus insolitus</name>
    <dbReference type="NCBI Taxonomy" id="1461"/>
    <lineage>
        <taxon>Bacteria</taxon>
        <taxon>Bacillati</taxon>
        <taxon>Bacillota</taxon>
        <taxon>Bacilli</taxon>
        <taxon>Bacillales</taxon>
        <taxon>Bacillaceae</taxon>
        <taxon>Psychrobacillus</taxon>
    </lineage>
</organism>
<dbReference type="RefSeq" id="WP_111439904.1">
    <property type="nucleotide sequence ID" value="NZ_QKZI01000005.1"/>
</dbReference>
<evidence type="ECO:0000313" key="5">
    <source>
        <dbReference type="Proteomes" id="UP000248646"/>
    </source>
</evidence>
<dbReference type="InterPro" id="IPR050680">
    <property type="entry name" value="YpeA/RimI_acetyltransf"/>
</dbReference>
<dbReference type="Proteomes" id="UP000248646">
    <property type="component" value="Unassembled WGS sequence"/>
</dbReference>
<proteinExistence type="predicted"/>
<dbReference type="SUPFAM" id="SSF55729">
    <property type="entry name" value="Acyl-CoA N-acyltransferases (Nat)"/>
    <property type="match status" value="1"/>
</dbReference>
<protein>
    <submittedName>
        <fullName evidence="4">Ribosomal protein S18 acetylase RimI-like enzyme</fullName>
    </submittedName>
</protein>
<keyword evidence="2" id="KW-0012">Acyltransferase</keyword>
<dbReference type="PANTHER" id="PTHR43420">
    <property type="entry name" value="ACETYLTRANSFERASE"/>
    <property type="match status" value="1"/>
</dbReference>
<dbReference type="EMBL" id="QKZI01000005">
    <property type="protein sequence ID" value="PZX03857.1"/>
    <property type="molecule type" value="Genomic_DNA"/>
</dbReference>
<dbReference type="GO" id="GO:0016747">
    <property type="term" value="F:acyltransferase activity, transferring groups other than amino-acyl groups"/>
    <property type="evidence" value="ECO:0007669"/>
    <property type="project" value="InterPro"/>
</dbReference>
<feature type="domain" description="N-acetyltransferase" evidence="3">
    <location>
        <begin position="1"/>
        <end position="156"/>
    </location>
</feature>
<sequence length="163" mass="18722">MIRATTLQDISIVQQIAKISWNDTYKNIIPDDIQELFLNKAYSNIMLAKRIEKTIFLLAETEGKAIGFANFTYVDEDGDSELTAIYLLPEYQKNGYGNKLLHAGLREMKNVQQLYVYVESKNDSARGFYENFGFECLEEFDEYFEGHSISTAKYVLPVKTPTS</sequence>
<evidence type="ECO:0000313" key="4">
    <source>
        <dbReference type="EMBL" id="PZX03857.1"/>
    </source>
</evidence>
<evidence type="ECO:0000259" key="3">
    <source>
        <dbReference type="PROSITE" id="PS51186"/>
    </source>
</evidence>
<dbReference type="GO" id="GO:0005840">
    <property type="term" value="C:ribosome"/>
    <property type="evidence" value="ECO:0007669"/>
    <property type="project" value="UniProtKB-KW"/>
</dbReference>
<dbReference type="InterPro" id="IPR016181">
    <property type="entry name" value="Acyl_CoA_acyltransferase"/>
</dbReference>
<comment type="caution">
    <text evidence="4">The sequence shown here is derived from an EMBL/GenBank/DDBJ whole genome shotgun (WGS) entry which is preliminary data.</text>
</comment>
<dbReference type="AlphaFoldDB" id="A0A2W7MEE0"/>
<accession>A0A2W7MEE0</accession>
<dbReference type="PANTHER" id="PTHR43420:SF43">
    <property type="entry name" value="SPERMINE_SPERMIDINE ACETYLTRANSFERASE"/>
    <property type="match status" value="1"/>
</dbReference>
<reference evidence="4 5" key="1">
    <citation type="submission" date="2018-06" db="EMBL/GenBank/DDBJ databases">
        <title>Genomic Encyclopedia of Type Strains, Phase IV (KMG-IV): sequencing the most valuable type-strain genomes for metagenomic binning, comparative biology and taxonomic classification.</title>
        <authorList>
            <person name="Goeker M."/>
        </authorList>
    </citation>
    <scope>NUCLEOTIDE SEQUENCE [LARGE SCALE GENOMIC DNA]</scope>
    <source>
        <strain evidence="4 5">DSM 5</strain>
    </source>
</reference>